<accession>A0A9D0Z696</accession>
<reference evidence="1" key="1">
    <citation type="submission" date="2020-10" db="EMBL/GenBank/DDBJ databases">
        <authorList>
            <person name="Gilroy R."/>
        </authorList>
    </citation>
    <scope>NUCLEOTIDE SEQUENCE</scope>
    <source>
        <strain evidence="1">ChiSjej2B20-13462</strain>
    </source>
</reference>
<name>A0A9D0Z696_9FIRM</name>
<reference evidence="1" key="2">
    <citation type="journal article" date="2021" name="PeerJ">
        <title>Extensive microbial diversity within the chicken gut microbiome revealed by metagenomics and culture.</title>
        <authorList>
            <person name="Gilroy R."/>
            <person name="Ravi A."/>
            <person name="Getino M."/>
            <person name="Pursley I."/>
            <person name="Horton D.L."/>
            <person name="Alikhan N.F."/>
            <person name="Baker D."/>
            <person name="Gharbi K."/>
            <person name="Hall N."/>
            <person name="Watson M."/>
            <person name="Adriaenssens E.M."/>
            <person name="Foster-Nyarko E."/>
            <person name="Jarju S."/>
            <person name="Secka A."/>
            <person name="Antonio M."/>
            <person name="Oren A."/>
            <person name="Chaudhuri R.R."/>
            <person name="La Ragione R."/>
            <person name="Hildebrand F."/>
            <person name="Pallen M.J."/>
        </authorList>
    </citation>
    <scope>NUCLEOTIDE SEQUENCE</scope>
    <source>
        <strain evidence="1">ChiSjej2B20-13462</strain>
    </source>
</reference>
<sequence>MTLDQLTDRVWQRLLPRALLVGAAPDWPLPVRYVDAAPYEAVVLGLLPPGLLLAMPTDQVCRALLEGLPVLLWDGQPYRRAARGILLKRELEAAQARLLRLGAIAFGPGVRHTQQEARRLRALTGEDEPCFWAK</sequence>
<proteinExistence type="predicted"/>
<protein>
    <submittedName>
        <fullName evidence="1">Uncharacterized protein</fullName>
    </submittedName>
</protein>
<dbReference type="EMBL" id="DVFN01000091">
    <property type="protein sequence ID" value="HIQ69914.1"/>
    <property type="molecule type" value="Genomic_DNA"/>
</dbReference>
<comment type="caution">
    <text evidence="1">The sequence shown here is derived from an EMBL/GenBank/DDBJ whole genome shotgun (WGS) entry which is preliminary data.</text>
</comment>
<gene>
    <name evidence="1" type="ORF">IAA67_06265</name>
</gene>
<dbReference type="Proteomes" id="UP000886874">
    <property type="component" value="Unassembled WGS sequence"/>
</dbReference>
<organism evidence="1 2">
    <name type="scientific">Candidatus Avoscillospira stercorigallinarum</name>
    <dbReference type="NCBI Taxonomy" id="2840708"/>
    <lineage>
        <taxon>Bacteria</taxon>
        <taxon>Bacillati</taxon>
        <taxon>Bacillota</taxon>
        <taxon>Clostridia</taxon>
        <taxon>Eubacteriales</taxon>
        <taxon>Oscillospiraceae</taxon>
        <taxon>Oscillospiraceae incertae sedis</taxon>
        <taxon>Candidatus Avoscillospira</taxon>
    </lineage>
</organism>
<evidence type="ECO:0000313" key="1">
    <source>
        <dbReference type="EMBL" id="HIQ69914.1"/>
    </source>
</evidence>
<evidence type="ECO:0000313" key="2">
    <source>
        <dbReference type="Proteomes" id="UP000886874"/>
    </source>
</evidence>
<dbReference type="AlphaFoldDB" id="A0A9D0Z696"/>